<dbReference type="InterPro" id="IPR004810">
    <property type="entry name" value="PurU"/>
</dbReference>
<evidence type="ECO:0000259" key="5">
    <source>
        <dbReference type="PROSITE" id="PS51671"/>
    </source>
</evidence>
<dbReference type="Pfam" id="PF00551">
    <property type="entry name" value="Formyl_trans_N"/>
    <property type="match status" value="1"/>
</dbReference>
<dbReference type="Gene3D" id="3.40.50.170">
    <property type="entry name" value="Formyl transferase, N-terminal domain"/>
    <property type="match status" value="1"/>
</dbReference>
<evidence type="ECO:0000313" key="6">
    <source>
        <dbReference type="EMBL" id="RNG18379.1"/>
    </source>
</evidence>
<organism evidence="6 7">
    <name type="scientific">Streptomyces botrytidirepellens</name>
    <dbReference type="NCBI Taxonomy" id="2486417"/>
    <lineage>
        <taxon>Bacteria</taxon>
        <taxon>Bacillati</taxon>
        <taxon>Actinomycetota</taxon>
        <taxon>Actinomycetes</taxon>
        <taxon>Kitasatosporales</taxon>
        <taxon>Streptomycetaceae</taxon>
        <taxon>Streptomyces</taxon>
    </lineage>
</organism>
<protein>
    <recommendedName>
        <fullName evidence="3 4">Formyltetrahydrofolate deformylase</fullName>
        <ecNumber evidence="3 4">3.5.1.10</ecNumber>
    </recommendedName>
    <alternativeName>
        <fullName evidence="3">Formyl-FH(4) hydrolase</fullName>
    </alternativeName>
</protein>
<evidence type="ECO:0000256" key="3">
    <source>
        <dbReference type="HAMAP-Rule" id="MF_01927"/>
    </source>
</evidence>
<dbReference type="NCBIfam" id="TIGR00655">
    <property type="entry name" value="PurU"/>
    <property type="match status" value="1"/>
</dbReference>
<dbReference type="GO" id="GO:0006189">
    <property type="term" value="P:'de novo' IMP biosynthetic process"/>
    <property type="evidence" value="ECO:0007669"/>
    <property type="project" value="UniProtKB-UniRule"/>
</dbReference>
<dbReference type="InterPro" id="IPR045865">
    <property type="entry name" value="ACT-like_dom_sf"/>
</dbReference>
<keyword evidence="2 3" id="KW-0378">Hydrolase</keyword>
<comment type="function">
    <text evidence="3">Catalyzes the hydrolysis of 10-formyltetrahydrofolate (formyl-FH4) to formate and tetrahydrofolate (FH4).</text>
</comment>
<evidence type="ECO:0000256" key="1">
    <source>
        <dbReference type="ARBA" id="ARBA00022563"/>
    </source>
</evidence>
<dbReference type="PIRSF" id="PIRSF036480">
    <property type="entry name" value="FormyFH4_hydr"/>
    <property type="match status" value="1"/>
</dbReference>
<dbReference type="CDD" id="cd04875">
    <property type="entry name" value="ACT_F4HF-DF"/>
    <property type="match status" value="1"/>
</dbReference>
<dbReference type="InterPro" id="IPR041729">
    <property type="entry name" value="Formyl-FH4-Hydrolase_C"/>
</dbReference>
<reference evidence="6 7" key="1">
    <citation type="submission" date="2018-11" db="EMBL/GenBank/DDBJ databases">
        <title>The Potential of Streptomyces as Biocontrol Agents against the Tomato grey mould, Botrytis cinerea (Gray mold) Frontiers in Microbiology.</title>
        <authorList>
            <person name="Li D."/>
        </authorList>
    </citation>
    <scope>NUCLEOTIDE SEQUENCE [LARGE SCALE GENOMIC DNA]</scope>
    <source>
        <strain evidence="6 7">NEAU-LD23</strain>
    </source>
</reference>
<dbReference type="Proteomes" id="UP000275401">
    <property type="component" value="Unassembled WGS sequence"/>
</dbReference>
<dbReference type="UniPathway" id="UPA00074">
    <property type="reaction ID" value="UER00170"/>
</dbReference>
<comment type="pathway">
    <text evidence="3">Purine metabolism; IMP biosynthesis via de novo pathway; formate from 10-formyl-5,6,7,8-tetrahydrofolate: step 1/1.</text>
</comment>
<dbReference type="NCBIfam" id="NF004684">
    <property type="entry name" value="PRK06027.1"/>
    <property type="match status" value="1"/>
</dbReference>
<keyword evidence="1 3" id="KW-0554">One-carbon metabolism</keyword>
<gene>
    <name evidence="3 6" type="primary">purU</name>
    <name evidence="6" type="ORF">EEJ42_26815</name>
</gene>
<dbReference type="Gene3D" id="3.30.70.260">
    <property type="match status" value="1"/>
</dbReference>
<keyword evidence="3" id="KW-0658">Purine biosynthesis</keyword>
<evidence type="ECO:0000256" key="2">
    <source>
        <dbReference type="ARBA" id="ARBA00022801"/>
    </source>
</evidence>
<dbReference type="RefSeq" id="WP_123103748.1">
    <property type="nucleotide sequence ID" value="NZ_RIBZ01000313.1"/>
</dbReference>
<dbReference type="AlphaFoldDB" id="A0A3M8VNU0"/>
<feature type="active site" evidence="3">
    <location>
        <position position="234"/>
    </location>
</feature>
<dbReference type="CDD" id="cd08648">
    <property type="entry name" value="FMT_core_Formyl-FH4-Hydrolase_C"/>
    <property type="match status" value="1"/>
</dbReference>
<evidence type="ECO:0000256" key="4">
    <source>
        <dbReference type="NCBIfam" id="TIGR00655"/>
    </source>
</evidence>
<dbReference type="SUPFAM" id="SSF55021">
    <property type="entry name" value="ACT-like"/>
    <property type="match status" value="1"/>
</dbReference>
<dbReference type="InterPro" id="IPR002912">
    <property type="entry name" value="ACT_dom"/>
</dbReference>
<dbReference type="HAMAP" id="MF_01927">
    <property type="entry name" value="PurU"/>
    <property type="match status" value="1"/>
</dbReference>
<dbReference type="InterPro" id="IPR002376">
    <property type="entry name" value="Formyl_transf_N"/>
</dbReference>
<dbReference type="PROSITE" id="PS51671">
    <property type="entry name" value="ACT"/>
    <property type="match status" value="1"/>
</dbReference>
<dbReference type="Pfam" id="PF01842">
    <property type="entry name" value="ACT"/>
    <property type="match status" value="1"/>
</dbReference>
<proteinExistence type="inferred from homology"/>
<dbReference type="GO" id="GO:0006730">
    <property type="term" value="P:one-carbon metabolic process"/>
    <property type="evidence" value="ECO:0007669"/>
    <property type="project" value="UniProtKB-KW"/>
</dbReference>
<dbReference type="PRINTS" id="PR01575">
    <property type="entry name" value="FFH4HYDRLASE"/>
</dbReference>
<comment type="similarity">
    <text evidence="3">Belongs to the PurU family.</text>
</comment>
<dbReference type="EC" id="3.5.1.10" evidence="3 4"/>
<keyword evidence="7" id="KW-1185">Reference proteome</keyword>
<dbReference type="PANTHER" id="PTHR42706">
    <property type="entry name" value="FORMYLTETRAHYDROFOLATE DEFORMYLASE"/>
    <property type="match status" value="1"/>
</dbReference>
<comment type="caution">
    <text evidence="6">The sequence shown here is derived from an EMBL/GenBank/DDBJ whole genome shotgun (WGS) entry which is preliminary data.</text>
</comment>
<comment type="catalytic activity">
    <reaction evidence="3">
        <text>(6R)-10-formyltetrahydrofolate + H2O = (6S)-5,6,7,8-tetrahydrofolate + formate + H(+)</text>
        <dbReference type="Rhea" id="RHEA:19833"/>
        <dbReference type="ChEBI" id="CHEBI:15377"/>
        <dbReference type="ChEBI" id="CHEBI:15378"/>
        <dbReference type="ChEBI" id="CHEBI:15740"/>
        <dbReference type="ChEBI" id="CHEBI:57453"/>
        <dbReference type="ChEBI" id="CHEBI:195366"/>
        <dbReference type="EC" id="3.5.1.10"/>
    </reaction>
</comment>
<accession>A0A3M8VNU0</accession>
<dbReference type="InterPro" id="IPR044074">
    <property type="entry name" value="PurU_ACT"/>
</dbReference>
<dbReference type="GO" id="GO:0008864">
    <property type="term" value="F:formyltetrahydrofolate deformylase activity"/>
    <property type="evidence" value="ECO:0007669"/>
    <property type="project" value="UniProtKB-UniRule"/>
</dbReference>
<dbReference type="InterPro" id="IPR036477">
    <property type="entry name" value="Formyl_transf_N_sf"/>
</dbReference>
<dbReference type="PANTHER" id="PTHR42706:SF1">
    <property type="entry name" value="FORMYLTETRAHYDROFOLATE DEFORMYLASE 2, MITOCHONDRIAL"/>
    <property type="match status" value="1"/>
</dbReference>
<dbReference type="SUPFAM" id="SSF53328">
    <property type="entry name" value="Formyltransferase"/>
    <property type="match status" value="1"/>
</dbReference>
<dbReference type="EMBL" id="RIBZ01000313">
    <property type="protein sequence ID" value="RNG18379.1"/>
    <property type="molecule type" value="Genomic_DNA"/>
</dbReference>
<sequence>MSPRPQPGREFVLTLSCPDRAGLVHAVATYLVSHSGNILESQQFDDRRQDRFFMRVHFDVLDPEISLAELRTGFGPVAEAHRITWQLHDASTPTRTLIMVSKFGHCLNDLLFRKSTGALKVDIPAIVSNHRTFEPLARNYGIPFHHIPVTPETKHEAEARLLRLVDELDVDLVVLARYMQILSDDLCKQLDGRAINIHHSFLPSFKGARPYVQAHERGVKLVGATAHYVTSDLDEGPIIEQDVVRVDHSRAPDELVTMGRDVEAQVLARAVEWHSESRVLVNGNRTVVFR</sequence>
<evidence type="ECO:0000313" key="7">
    <source>
        <dbReference type="Proteomes" id="UP000275401"/>
    </source>
</evidence>
<feature type="domain" description="ACT" evidence="5">
    <location>
        <begin position="12"/>
        <end position="85"/>
    </location>
</feature>
<name>A0A3M8VNU0_9ACTN</name>